<dbReference type="EMBL" id="AP003239">
    <property type="protein sequence ID" value="BAD87143.1"/>
    <property type="molecule type" value="Genomic_DNA"/>
</dbReference>
<accession>Q5JN18</accession>
<gene>
    <name evidence="2" type="primary">P0403C05.11</name>
</gene>
<proteinExistence type="predicted"/>
<dbReference type="Proteomes" id="UP000817658">
    <property type="component" value="Chromosome 1"/>
</dbReference>
<protein>
    <submittedName>
        <fullName evidence="2">Uncharacterized protein</fullName>
    </submittedName>
</protein>
<feature type="region of interest" description="Disordered" evidence="1">
    <location>
        <begin position="1"/>
        <end position="90"/>
    </location>
</feature>
<organism evidence="2">
    <name type="scientific">Oryza sativa subsp. japonica</name>
    <name type="common">Rice</name>
    <dbReference type="NCBI Taxonomy" id="39947"/>
    <lineage>
        <taxon>Eukaryota</taxon>
        <taxon>Viridiplantae</taxon>
        <taxon>Streptophyta</taxon>
        <taxon>Embryophyta</taxon>
        <taxon>Tracheophyta</taxon>
        <taxon>Spermatophyta</taxon>
        <taxon>Magnoliopsida</taxon>
        <taxon>Liliopsida</taxon>
        <taxon>Poales</taxon>
        <taxon>Poaceae</taxon>
        <taxon>BOP clade</taxon>
        <taxon>Oryzoideae</taxon>
        <taxon>Oryzeae</taxon>
        <taxon>Oryzinae</taxon>
        <taxon>Oryza</taxon>
        <taxon>Oryza sativa</taxon>
    </lineage>
</organism>
<feature type="compositionally biased region" description="Basic residues" evidence="1">
    <location>
        <begin position="49"/>
        <end position="58"/>
    </location>
</feature>
<name>Q5JN18_ORYSJ</name>
<feature type="compositionally biased region" description="Basic residues" evidence="1">
    <location>
        <begin position="66"/>
        <end position="90"/>
    </location>
</feature>
<dbReference type="AlphaFoldDB" id="Q5JN18"/>
<reference evidence="2" key="1">
    <citation type="journal article" date="2002" name="Nature">
        <title>The genome sequence and structure of rice chromosome 1.</title>
        <authorList>
            <person name="Sasaki T."/>
            <person name="Matsumoto T."/>
            <person name="Yamamoto K."/>
            <person name="Sakata K."/>
            <person name="Baba T."/>
            <person name="Katayose Y."/>
            <person name="Wu J."/>
            <person name="Niimura Y."/>
            <person name="Cheng Z."/>
            <person name="Nagamura Y."/>
            <person name="Antonio B.A."/>
            <person name="Kanamori H."/>
            <person name="Hosokawa S."/>
            <person name="Masukawa M."/>
            <person name="Arikawa K."/>
            <person name="Chiden Y."/>
            <person name="Hayashi M."/>
            <person name="Okamoto M."/>
            <person name="Ando T."/>
            <person name="Aoki H."/>
            <person name="Arita K."/>
            <person name="Hamada M."/>
            <person name="Harada C."/>
            <person name="Hijishita S."/>
            <person name="Honda M."/>
            <person name="Ichikawa Y."/>
            <person name="Idonuma A."/>
            <person name="Iijima M."/>
            <person name="Ikeda M."/>
            <person name="Ikeno M."/>
            <person name="Itoh S."/>
            <person name="Itoh T."/>
            <person name="Itoh Y."/>
            <person name="Itoh Y."/>
            <person name="Iwabuchi A."/>
            <person name="Kamiya K."/>
            <person name="Karasawa W."/>
            <person name="Katagiri S."/>
            <person name="Kikuta A."/>
            <person name="Kobayashi N."/>
            <person name="Kono I."/>
            <person name="Machita K."/>
            <person name="Maehara T."/>
            <person name="Mizuno H."/>
            <person name="Mizubayashi T."/>
            <person name="Mukai Y."/>
            <person name="Nagasaki H."/>
            <person name="Nakashima M."/>
            <person name="Nakama Y."/>
            <person name="Nakamichi Y."/>
            <person name="Nakamura M."/>
            <person name="Namiki N."/>
            <person name="Negishi M."/>
            <person name="Ohta I."/>
            <person name="Ono N."/>
            <person name="Saji S."/>
            <person name="Sakai K."/>
            <person name="Shibata M."/>
            <person name="Shimokawa T."/>
            <person name="Shomura A."/>
            <person name="Song J."/>
            <person name="Takazaki Y."/>
            <person name="Terasawa K."/>
            <person name="Tsuji K."/>
            <person name="Waki K."/>
            <person name="Yamagata H."/>
            <person name="Yamane H."/>
            <person name="Yoshiki S."/>
            <person name="Yoshihara R."/>
            <person name="Yukawa K."/>
            <person name="Zhong H."/>
            <person name="Iwama H."/>
            <person name="Endo T."/>
            <person name="Ito H."/>
            <person name="Hahn J.H."/>
            <person name="Kim H.I."/>
            <person name="Eun M.Y."/>
            <person name="Yano M."/>
            <person name="Jiang J."/>
            <person name="Gojobori T."/>
        </authorList>
    </citation>
    <scope>NUCLEOTIDE SEQUENCE [LARGE SCALE GENOMIC DNA]</scope>
</reference>
<feature type="compositionally biased region" description="Basic residues" evidence="1">
    <location>
        <begin position="33"/>
        <end position="42"/>
    </location>
</feature>
<evidence type="ECO:0000313" key="2">
    <source>
        <dbReference type="EMBL" id="BAD87143.1"/>
    </source>
</evidence>
<sequence>MPRRGSQRPREQQQQPPPSPARRCRAHALAAARPRRGCRPRAHALAAARPRRSRRRAACKLSPPARPRHGGRPRRRHHRAFRRSRRRSRARRCRNGRRRCTVLDLSRAVLACLDPYEKDYTTVYTTYPSCRDPTCRLLPSMSHAARIIITQVCCVYQCIVLFLTAS</sequence>
<evidence type="ECO:0000256" key="1">
    <source>
        <dbReference type="SAM" id="MobiDB-lite"/>
    </source>
</evidence>